<dbReference type="Gene3D" id="3.40.50.12780">
    <property type="entry name" value="N-terminal domain of ligase-like"/>
    <property type="match status" value="1"/>
</dbReference>
<reference evidence="4" key="1">
    <citation type="submission" date="2014-09" db="EMBL/GenBank/DDBJ databases">
        <authorList>
            <person name="GOMEZ-VALERO Laura"/>
        </authorList>
    </citation>
    <scope>NUCLEOTIDE SEQUENCE</scope>
    <source>
        <strain evidence="4">ATCC33218</strain>
    </source>
</reference>
<dbReference type="EMBL" id="FMVN01000011">
    <property type="protein sequence ID" value="SCY62377.1"/>
    <property type="molecule type" value="Genomic_DNA"/>
</dbReference>
<dbReference type="PANTHER" id="PTHR45527:SF1">
    <property type="entry name" value="FATTY ACID SYNTHASE"/>
    <property type="match status" value="1"/>
</dbReference>
<dbReference type="SUPFAM" id="SSF56801">
    <property type="entry name" value="Acetyl-CoA synthetase-like"/>
    <property type="match status" value="1"/>
</dbReference>
<dbReference type="InterPro" id="IPR025110">
    <property type="entry name" value="AMP-bd_C"/>
</dbReference>
<dbReference type="SUPFAM" id="SSF53328">
    <property type="entry name" value="Formyltransferase"/>
    <property type="match status" value="1"/>
</dbReference>
<dbReference type="InterPro" id="IPR029058">
    <property type="entry name" value="AB_hydrolase_fold"/>
</dbReference>
<keyword evidence="7" id="KW-1185">Reference proteome</keyword>
<dbReference type="CDD" id="cd05930">
    <property type="entry name" value="A_NRPS"/>
    <property type="match status" value="1"/>
</dbReference>
<evidence type="ECO:0000313" key="6">
    <source>
        <dbReference type="Proteomes" id="UP000032414"/>
    </source>
</evidence>
<dbReference type="InterPro" id="IPR001031">
    <property type="entry name" value="Thioesterase"/>
</dbReference>
<dbReference type="InterPro" id="IPR010071">
    <property type="entry name" value="AA_adenyl_dom"/>
</dbReference>
<keyword evidence="2" id="KW-0597">Phosphoprotein</keyword>
<dbReference type="InterPro" id="IPR020806">
    <property type="entry name" value="PKS_PP-bd"/>
</dbReference>
<dbReference type="EMBL" id="LN614830">
    <property type="protein sequence ID" value="CEG60057.1"/>
    <property type="molecule type" value="Genomic_DNA"/>
</dbReference>
<dbReference type="InterPro" id="IPR005793">
    <property type="entry name" value="Formyl_trans_C"/>
</dbReference>
<reference evidence="5 7" key="3">
    <citation type="submission" date="2016-10" db="EMBL/GenBank/DDBJ databases">
        <authorList>
            <person name="Varghese N."/>
            <person name="Submissions S."/>
        </authorList>
    </citation>
    <scope>NUCLEOTIDE SEQUENCE [LARGE SCALE GENOMIC DNA]</scope>
    <source>
        <strain evidence="5 7">ATCC 33218</strain>
    </source>
</reference>
<reference evidence="6" key="2">
    <citation type="submission" date="2014-09" db="EMBL/GenBank/DDBJ databases">
        <authorList>
            <person name="Gomez-Valero L."/>
        </authorList>
    </citation>
    <scope>NUCLEOTIDE SEQUENCE [LARGE SCALE GENOMIC DNA]</scope>
    <source>
        <strain evidence="6">ATCC33218</strain>
    </source>
</reference>
<keyword evidence="4" id="KW-0808">Transferase</keyword>
<organism evidence="4 6">
    <name type="scientific">Legionella micdadei</name>
    <name type="common">Tatlockia micdadei</name>
    <dbReference type="NCBI Taxonomy" id="451"/>
    <lineage>
        <taxon>Bacteria</taxon>
        <taxon>Pseudomonadati</taxon>
        <taxon>Pseudomonadota</taxon>
        <taxon>Gammaproteobacteria</taxon>
        <taxon>Legionellales</taxon>
        <taxon>Legionellaceae</taxon>
        <taxon>Legionella</taxon>
    </lineage>
</organism>
<keyword evidence="1" id="KW-0596">Phosphopantetheine</keyword>
<dbReference type="InterPro" id="IPR000873">
    <property type="entry name" value="AMP-dep_synth/lig_dom"/>
</dbReference>
<dbReference type="PROSITE" id="PS50075">
    <property type="entry name" value="CARRIER"/>
    <property type="match status" value="1"/>
</dbReference>
<dbReference type="Pfam" id="PF00551">
    <property type="entry name" value="Formyl_trans_N"/>
    <property type="match status" value="1"/>
</dbReference>
<dbReference type="InterPro" id="IPR036477">
    <property type="entry name" value="Formyl_transf_N_sf"/>
</dbReference>
<feature type="domain" description="Carrier" evidence="3">
    <location>
        <begin position="1085"/>
        <end position="1160"/>
    </location>
</feature>
<keyword evidence="4" id="KW-0413">Isomerase</keyword>
<dbReference type="InterPro" id="IPR020845">
    <property type="entry name" value="AMP-binding_CS"/>
</dbReference>
<evidence type="ECO:0000259" key="3">
    <source>
        <dbReference type="PROSITE" id="PS50075"/>
    </source>
</evidence>
<dbReference type="InterPro" id="IPR009081">
    <property type="entry name" value="PP-bd_ACP"/>
</dbReference>
<dbReference type="InterPro" id="IPR036736">
    <property type="entry name" value="ACP-like_sf"/>
</dbReference>
<gene>
    <name evidence="4" type="ORF">LMI_0734</name>
    <name evidence="5" type="ORF">SAMN02982997_02288</name>
</gene>
<dbReference type="Proteomes" id="UP000032414">
    <property type="component" value="Chromosome I"/>
</dbReference>
<protein>
    <submittedName>
        <fullName evidence="5">Amino acid adenylation domain-containing protein</fullName>
    </submittedName>
    <submittedName>
        <fullName evidence="4">Phenylalanine racemase (ATP-hydrolyzing)and Methionyl-tRNA formyltransferase</fullName>
        <ecNumber evidence="4">2.1.2.9</ecNumber>
        <ecNumber evidence="4">5.1.1.11</ecNumber>
    </submittedName>
</protein>
<evidence type="ECO:0000256" key="2">
    <source>
        <dbReference type="ARBA" id="ARBA00022553"/>
    </source>
</evidence>
<dbReference type="InterPro" id="IPR042099">
    <property type="entry name" value="ANL_N_sf"/>
</dbReference>
<dbReference type="KEGG" id="tmc:LMI_0734"/>
<name>A0A098GDK2_LEGMI</name>
<dbReference type="SUPFAM" id="SSF53474">
    <property type="entry name" value="alpha/beta-Hydrolases"/>
    <property type="match status" value="1"/>
</dbReference>
<dbReference type="Pfam" id="PF13193">
    <property type="entry name" value="AMP-binding_C"/>
    <property type="match status" value="1"/>
</dbReference>
<dbReference type="OrthoDB" id="9803968at2"/>
<dbReference type="Pfam" id="PF00550">
    <property type="entry name" value="PP-binding"/>
    <property type="match status" value="1"/>
</dbReference>
<dbReference type="InterPro" id="IPR002376">
    <property type="entry name" value="Formyl_transf_N"/>
</dbReference>
<evidence type="ECO:0000313" key="4">
    <source>
        <dbReference type="EMBL" id="CEG60057.1"/>
    </source>
</evidence>
<dbReference type="Gene3D" id="3.30.300.30">
    <property type="match status" value="1"/>
</dbReference>
<evidence type="ECO:0000313" key="7">
    <source>
        <dbReference type="Proteomes" id="UP000182998"/>
    </source>
</evidence>
<dbReference type="GO" id="GO:0031177">
    <property type="term" value="F:phosphopantetheine binding"/>
    <property type="evidence" value="ECO:0007669"/>
    <property type="project" value="InterPro"/>
</dbReference>
<dbReference type="EC" id="5.1.1.11" evidence="4"/>
<dbReference type="Gene3D" id="1.10.1200.10">
    <property type="entry name" value="ACP-like"/>
    <property type="match status" value="1"/>
</dbReference>
<dbReference type="PANTHER" id="PTHR45527">
    <property type="entry name" value="NONRIBOSOMAL PEPTIDE SYNTHETASE"/>
    <property type="match status" value="1"/>
</dbReference>
<dbReference type="Pfam" id="PF00975">
    <property type="entry name" value="Thioesterase"/>
    <property type="match status" value="1"/>
</dbReference>
<dbReference type="GO" id="GO:0004479">
    <property type="term" value="F:methionyl-tRNA formyltransferase activity"/>
    <property type="evidence" value="ECO:0007669"/>
    <property type="project" value="UniProtKB-EC"/>
</dbReference>
<dbReference type="GO" id="GO:0044550">
    <property type="term" value="P:secondary metabolite biosynthetic process"/>
    <property type="evidence" value="ECO:0007669"/>
    <property type="project" value="TreeGrafter"/>
</dbReference>
<dbReference type="Proteomes" id="UP000182998">
    <property type="component" value="Unassembled WGS sequence"/>
</dbReference>
<dbReference type="NCBIfam" id="TIGR01733">
    <property type="entry name" value="AA-adenyl-dom"/>
    <property type="match status" value="1"/>
</dbReference>
<dbReference type="SMART" id="SM00823">
    <property type="entry name" value="PKS_PP"/>
    <property type="match status" value="1"/>
</dbReference>
<dbReference type="STRING" id="451.B6N58_11745"/>
<dbReference type="EC" id="2.1.2.9" evidence="4"/>
<dbReference type="HOGENOM" id="CLU_003693_0_0_6"/>
<accession>A0A098GDK2</accession>
<dbReference type="PATRIC" id="fig|451.8.peg.2255"/>
<dbReference type="Gene3D" id="3.40.50.12230">
    <property type="match status" value="1"/>
</dbReference>
<sequence length="1399" mass="159201">MQSTCYLIGEDSLLIQCGNLLLSNDYIISLVISSTKSIHQWAKKHSIPVIKSIHEINFEASSQVDYIFSIVNSHILSSSFINLARKLVINYHDSLLPDYAGLNATSWVLVNGEKQHGITWHVVNEKIDEGDILIQRSFPIVQNDTALSLNLRCYEQAISSFSELLNCLKSGVYSARPQSLVNRRYFAATHLLPDLGFINWQIMSAQFIVKMHRALLLGHYKNNIGLLKIYLGTDFLIVLDAHVLDKPLERKNPGTIINISLSEIQVVTHDGIINLRFKLPTSDKVSTETILKYNLLPGIQLPLLPDNFVELHSKSYKDALHNEEFWIKKLQDSVEHKIFPSLSTHQNHFNQRIGPLKISSLLIDTSNKQKAIILLTGLLVYFFRLNNYEKTSIYLIPQTQTFSQKSLNLLFPCCMPFNWPSLKNAYSLEEMTKTVVKKYHSLLAHAGYLGDILLRHPELENHVSPSIAISFSSIEFHRLPNSVTIYIHIDEKNDCINCYHRLDEVKNESQLKLISYFNLHFSKIIEVLANSPKTPINEFSFLSATEENSLFQIGSGKPYPLPSHSITTLFEKQVEEKPNHPAILMNSEEVISYLKLWQMGEIIADAIRSKVPPQTFIGIYTSRNPIMLAIILGILKADCVYVPLDIKYPLGKINLIATNANLRLILTTSDLAPTLGNFFGNQNSVSIIDAEMLLETEYSPQKTFKAPLVRDADKRLAYIMFTSGTTGEPKGVIISQRNVINYCYWFQETTHLSPRSIVDFSSSIAFDLSVPCTLAPLIAGGAIAICSEEEKFNPKQYLEHLQRYGVTHTELTPGYVEILLNYPEEIRKLNKLKYLMLGADTVHTNEVKQWLSLAPQTQIVNEYGPTEATVSVTSYFVKPDLPINTSTIPIGKPAFNCSCYVLDKFNNLCPLGMRGELHVSGEQVALGYLDKPQTTDEKFINLHLSNHDPIRVYKTGDEVCWNSDGQLIFFGRNDFQIKLHGYRVELPAIESLLMQHESIHQAVVVLKKSIKEKFLRAYLVVSSNATIVLDELKDYLANYLPTYMIPKEFYLVESIPLKESEKIDFERIENEINKQLLSPPTAQFDRLTPTQEYCLTIWQSVFNKQPIRLEDDFFDLGGDSLIALQIITSLKNHYSIPISLTCLFECPTITSLSQKIEQLLKQHSPQKLMLNYESTLIKLSTGTYPIPIFLIHPVGGSVFWYQQVAKQLEGKFTIYGIQDPNLEEDKYPFENLEEMAAFYLQAISSVYQGDEFCLGGASFGATVAFEMAYQLQQADLKIKFLGLLDGWAHYPSSLMQEETLNLISHNKECLTEAQRAHFQKQEEYRKKLLSNYSIPALSANVTLFKAQKLWKGFNEINDTYNGWQRYVQGKITVHLVPGTHESMFFHPNIEKWAPLFLEI</sequence>
<dbReference type="Pfam" id="PF02911">
    <property type="entry name" value="Formyl_trans_C"/>
    <property type="match status" value="1"/>
</dbReference>
<dbReference type="PROSITE" id="PS00455">
    <property type="entry name" value="AMP_BINDING"/>
    <property type="match status" value="1"/>
</dbReference>
<evidence type="ECO:0000313" key="5">
    <source>
        <dbReference type="EMBL" id="SCY62377.1"/>
    </source>
</evidence>
<evidence type="ECO:0000256" key="1">
    <source>
        <dbReference type="ARBA" id="ARBA00022450"/>
    </source>
</evidence>
<dbReference type="GO" id="GO:0047462">
    <property type="term" value="F:phenylalanine racemase (ATP-hydrolyzing) activity"/>
    <property type="evidence" value="ECO:0007669"/>
    <property type="project" value="UniProtKB-EC"/>
</dbReference>
<dbReference type="SUPFAM" id="SSF47336">
    <property type="entry name" value="ACP-like"/>
    <property type="match status" value="1"/>
</dbReference>
<dbReference type="RefSeq" id="WP_052679439.1">
    <property type="nucleotide sequence ID" value="NZ_CP020614.1"/>
</dbReference>
<proteinExistence type="predicted"/>
<dbReference type="InterPro" id="IPR045851">
    <property type="entry name" value="AMP-bd_C_sf"/>
</dbReference>
<dbReference type="GO" id="GO:0005737">
    <property type="term" value="C:cytoplasm"/>
    <property type="evidence" value="ECO:0007669"/>
    <property type="project" value="TreeGrafter"/>
</dbReference>
<dbReference type="Pfam" id="PF00501">
    <property type="entry name" value="AMP-binding"/>
    <property type="match status" value="1"/>
</dbReference>
<dbReference type="GO" id="GO:0043041">
    <property type="term" value="P:amino acid activation for nonribosomal peptide biosynthetic process"/>
    <property type="evidence" value="ECO:0007669"/>
    <property type="project" value="TreeGrafter"/>
</dbReference>
<dbReference type="InterPro" id="IPR006162">
    <property type="entry name" value="Ppantetheine_attach_site"/>
</dbReference>
<dbReference type="PROSITE" id="PS00012">
    <property type="entry name" value="PHOSPHOPANTETHEINE"/>
    <property type="match status" value="1"/>
</dbReference>
<dbReference type="Gene3D" id="3.40.50.1820">
    <property type="entry name" value="alpha/beta hydrolase"/>
    <property type="match status" value="1"/>
</dbReference>